<evidence type="ECO:0000313" key="2">
    <source>
        <dbReference type="EMBL" id="MCA9383572.1"/>
    </source>
</evidence>
<comment type="caution">
    <text evidence="2">The sequence shown here is derived from an EMBL/GenBank/DDBJ whole genome shotgun (WGS) entry which is preliminary data.</text>
</comment>
<evidence type="ECO:0000256" key="1">
    <source>
        <dbReference type="SAM" id="Phobius"/>
    </source>
</evidence>
<keyword evidence="1" id="KW-1133">Transmembrane helix</keyword>
<reference evidence="2" key="1">
    <citation type="submission" date="2020-04" db="EMBL/GenBank/DDBJ databases">
        <authorList>
            <person name="Zhang T."/>
        </authorList>
    </citation>
    <scope>NUCLEOTIDE SEQUENCE</scope>
    <source>
        <strain evidence="2">HKST-UBA14</strain>
    </source>
</reference>
<gene>
    <name evidence="2" type="ORF">KC909_04345</name>
</gene>
<accession>A0A955L5U6</accession>
<keyword evidence="1" id="KW-0812">Transmembrane</keyword>
<keyword evidence="1" id="KW-0472">Membrane</keyword>
<evidence type="ECO:0000313" key="3">
    <source>
        <dbReference type="Proteomes" id="UP000783287"/>
    </source>
</evidence>
<dbReference type="AlphaFoldDB" id="A0A955L5U6"/>
<name>A0A955L5U6_9BACT</name>
<proteinExistence type="predicted"/>
<dbReference type="Proteomes" id="UP000783287">
    <property type="component" value="Unassembled WGS sequence"/>
</dbReference>
<sequence length="197" mass="22381">MSNKGFNLLKPQIEPPTVWTKIYEWIVGTARLIVIVVEIVVVIAFGFRVVLDIQGNQLTEQIDDKERILNAFQEAESRYVRVQNKTRAFNFSWTDATIYTDVYVEINGYLPQDATELTVQVDGDLIFITGTAPISQVGVLETAFKNSNTFINTELVQIKADGNSENNNAEFSLRSKIKELDKREIVEVDNSLDFLEQ</sequence>
<dbReference type="EMBL" id="JAGQLK010000091">
    <property type="protein sequence ID" value="MCA9383572.1"/>
    <property type="molecule type" value="Genomic_DNA"/>
</dbReference>
<organism evidence="2 3">
    <name type="scientific">Candidatus Dojkabacteria bacterium</name>
    <dbReference type="NCBI Taxonomy" id="2099670"/>
    <lineage>
        <taxon>Bacteria</taxon>
        <taxon>Candidatus Dojkabacteria</taxon>
    </lineage>
</organism>
<reference evidence="2" key="2">
    <citation type="journal article" date="2021" name="Microbiome">
        <title>Successional dynamics and alternative stable states in a saline activated sludge microbial community over 9 years.</title>
        <authorList>
            <person name="Wang Y."/>
            <person name="Ye J."/>
            <person name="Ju F."/>
            <person name="Liu L."/>
            <person name="Boyd J.A."/>
            <person name="Deng Y."/>
            <person name="Parks D.H."/>
            <person name="Jiang X."/>
            <person name="Yin X."/>
            <person name="Woodcroft B.J."/>
            <person name="Tyson G.W."/>
            <person name="Hugenholtz P."/>
            <person name="Polz M.F."/>
            <person name="Zhang T."/>
        </authorList>
    </citation>
    <scope>NUCLEOTIDE SEQUENCE</scope>
    <source>
        <strain evidence="2">HKST-UBA14</strain>
    </source>
</reference>
<protein>
    <submittedName>
        <fullName evidence="2">Uncharacterized protein</fullName>
    </submittedName>
</protein>
<feature type="transmembrane region" description="Helical" evidence="1">
    <location>
        <begin position="25"/>
        <end position="51"/>
    </location>
</feature>